<dbReference type="AlphaFoldDB" id="A0A8C5U1R4"/>
<dbReference type="Proteomes" id="UP000694560">
    <property type="component" value="Unplaced"/>
</dbReference>
<evidence type="ECO:0000313" key="3">
    <source>
        <dbReference type="Proteomes" id="UP000694560"/>
    </source>
</evidence>
<accession>A0A8C5U1R4</accession>
<dbReference type="GO" id="GO:0005737">
    <property type="term" value="C:cytoplasm"/>
    <property type="evidence" value="ECO:0007669"/>
    <property type="project" value="TreeGrafter"/>
</dbReference>
<dbReference type="OrthoDB" id="9903237at2759"/>
<reference evidence="2" key="2">
    <citation type="submission" date="2025-09" db="UniProtKB">
        <authorList>
            <consortium name="Ensembl"/>
        </authorList>
    </citation>
    <scope>IDENTIFICATION</scope>
</reference>
<protein>
    <recommendedName>
        <fullName evidence="1">NID domain-containing protein</fullName>
    </recommendedName>
</protein>
<sequence>MEDTGIKNNHILFHLSILKSQIKKNVAEMQLKFTHLADMKEHWADMDTQCVFGATTKIPFKLNQNQALLTFEDEKVAQRLTRMSKHSVNLDNRTANVTVRPFELEIGFQFQPYCGVSKRTILLKGIPELEEQPEGSGDARLVLRRPGESYFPSRNIFPFLLSSLKKKSFSGFALSYLLPPLGAEMIWPQKS</sequence>
<dbReference type="Pfam" id="PF07292">
    <property type="entry name" value="NID"/>
    <property type="match status" value="1"/>
</dbReference>
<evidence type="ECO:0000259" key="1">
    <source>
        <dbReference type="Pfam" id="PF07292"/>
    </source>
</evidence>
<dbReference type="PANTHER" id="PTHR15225">
    <property type="entry name" value="INTERFERON-INDUCED PROTEIN 35/NMI N-MYC/STAT INTERACTING PROTEIN"/>
    <property type="match status" value="1"/>
</dbReference>
<organism evidence="2 3">
    <name type="scientific">Malurus cyaneus samueli</name>
    <dbReference type="NCBI Taxonomy" id="2593467"/>
    <lineage>
        <taxon>Eukaryota</taxon>
        <taxon>Metazoa</taxon>
        <taxon>Chordata</taxon>
        <taxon>Craniata</taxon>
        <taxon>Vertebrata</taxon>
        <taxon>Euteleostomi</taxon>
        <taxon>Archelosauria</taxon>
        <taxon>Archosauria</taxon>
        <taxon>Dinosauria</taxon>
        <taxon>Saurischia</taxon>
        <taxon>Theropoda</taxon>
        <taxon>Coelurosauria</taxon>
        <taxon>Aves</taxon>
        <taxon>Neognathae</taxon>
        <taxon>Neoaves</taxon>
        <taxon>Telluraves</taxon>
        <taxon>Australaves</taxon>
        <taxon>Passeriformes</taxon>
        <taxon>Meliphagoidea</taxon>
        <taxon>Maluridae</taxon>
        <taxon>Malurus</taxon>
    </lineage>
</organism>
<evidence type="ECO:0000313" key="2">
    <source>
        <dbReference type="Ensembl" id="ENSMCSP00000016455.1"/>
    </source>
</evidence>
<reference evidence="2" key="1">
    <citation type="submission" date="2025-08" db="UniProtKB">
        <authorList>
            <consortium name="Ensembl"/>
        </authorList>
    </citation>
    <scope>IDENTIFICATION</scope>
</reference>
<dbReference type="Ensembl" id="ENSMCST00000016874.1">
    <property type="protein sequence ID" value="ENSMCSP00000016455.1"/>
    <property type="gene ID" value="ENSMCSG00000011593.1"/>
</dbReference>
<dbReference type="InterPro" id="IPR009909">
    <property type="entry name" value="Nmi/IFP35_dom"/>
</dbReference>
<feature type="domain" description="NID" evidence="1">
    <location>
        <begin position="67"/>
        <end position="133"/>
    </location>
</feature>
<dbReference type="PANTHER" id="PTHR15225:SF4">
    <property type="entry name" value="N-MYC-INTERACTOR"/>
    <property type="match status" value="1"/>
</dbReference>
<proteinExistence type="predicted"/>
<keyword evidence="3" id="KW-1185">Reference proteome</keyword>
<name>A0A8C5U1R4_9PASS</name>